<dbReference type="PANTHER" id="PTHR44591">
    <property type="entry name" value="STRESS RESPONSE REGULATOR PROTEIN 1"/>
    <property type="match status" value="1"/>
</dbReference>
<dbReference type="RefSeq" id="WP_012303093.1">
    <property type="nucleotide sequence ID" value="NC_010424.1"/>
</dbReference>
<dbReference type="eggNOG" id="COG3707">
    <property type="taxonomic scope" value="Bacteria"/>
</dbReference>
<evidence type="ECO:0000256" key="3">
    <source>
        <dbReference type="ARBA" id="ARBA00024867"/>
    </source>
</evidence>
<protein>
    <recommendedName>
        <fullName evidence="1">Stage 0 sporulation protein A homolog</fullName>
    </recommendedName>
</protein>
<dbReference type="Pfam" id="PF00072">
    <property type="entry name" value="Response_reg"/>
    <property type="match status" value="1"/>
</dbReference>
<dbReference type="AlphaFoldDB" id="B1I6A7"/>
<dbReference type="InterPro" id="IPR008327">
    <property type="entry name" value="Sig_transdc_resp-reg_antiterm"/>
</dbReference>
<dbReference type="InterPro" id="IPR036388">
    <property type="entry name" value="WH-like_DNA-bd_sf"/>
</dbReference>
<dbReference type="InterPro" id="IPR050595">
    <property type="entry name" value="Bact_response_regulator"/>
</dbReference>
<dbReference type="SUPFAM" id="SSF52172">
    <property type="entry name" value="CheY-like"/>
    <property type="match status" value="1"/>
</dbReference>
<evidence type="ECO:0000256" key="4">
    <source>
        <dbReference type="PROSITE-ProRule" id="PRU00169"/>
    </source>
</evidence>
<dbReference type="GO" id="GO:0000160">
    <property type="term" value="P:phosphorelay signal transduction system"/>
    <property type="evidence" value="ECO:0007669"/>
    <property type="project" value="InterPro"/>
</dbReference>
<reference evidence="8" key="1">
    <citation type="submission" date="2007-10" db="EMBL/GenBank/DDBJ databases">
        <title>Complete sequence of chromosome of Desulforudis audaxviator MP104C.</title>
        <authorList>
            <person name="Copeland A."/>
            <person name="Lucas S."/>
            <person name="Lapidus A."/>
            <person name="Barry K."/>
            <person name="Glavina del Rio T."/>
            <person name="Dalin E."/>
            <person name="Tice H."/>
            <person name="Bruce D."/>
            <person name="Pitluck S."/>
            <person name="Lowry S.R."/>
            <person name="Larimer F."/>
            <person name="Land M.L."/>
            <person name="Hauser L."/>
            <person name="Kyrpides N."/>
            <person name="Ivanova N.N."/>
            <person name="Richardson P."/>
        </authorList>
    </citation>
    <scope>NUCLEOTIDE SEQUENCE [LARGE SCALE GENOMIC DNA]</scope>
    <source>
        <strain evidence="8">MP104C</strain>
    </source>
</reference>
<accession>B1I6A7</accession>
<keyword evidence="2" id="KW-0597">Phosphoprotein</keyword>
<dbReference type="Pfam" id="PF03861">
    <property type="entry name" value="ANTAR"/>
    <property type="match status" value="1"/>
</dbReference>
<evidence type="ECO:0000259" key="6">
    <source>
        <dbReference type="PROSITE" id="PS50921"/>
    </source>
</evidence>
<dbReference type="PANTHER" id="PTHR44591:SF23">
    <property type="entry name" value="CHEY SUBFAMILY"/>
    <property type="match status" value="1"/>
</dbReference>
<organism evidence="7 8">
    <name type="scientific">Desulforudis audaxviator (strain MP104C)</name>
    <dbReference type="NCBI Taxonomy" id="477974"/>
    <lineage>
        <taxon>Bacteria</taxon>
        <taxon>Bacillati</taxon>
        <taxon>Bacillota</taxon>
        <taxon>Clostridia</taxon>
        <taxon>Thermoanaerobacterales</taxon>
        <taxon>Candidatus Desulforudaceae</taxon>
        <taxon>Candidatus Desulforudis</taxon>
    </lineage>
</organism>
<name>B1I6A7_DESAP</name>
<dbReference type="PROSITE" id="PS50110">
    <property type="entry name" value="RESPONSE_REGULATORY"/>
    <property type="match status" value="1"/>
</dbReference>
<dbReference type="SMART" id="SM01012">
    <property type="entry name" value="ANTAR"/>
    <property type="match status" value="1"/>
</dbReference>
<dbReference type="EMBL" id="CP000860">
    <property type="protein sequence ID" value="ACA60518.1"/>
    <property type="molecule type" value="Genomic_DNA"/>
</dbReference>
<keyword evidence="8" id="KW-1185">Reference proteome</keyword>
<dbReference type="InterPro" id="IPR001789">
    <property type="entry name" value="Sig_transdc_resp-reg_receiver"/>
</dbReference>
<dbReference type="KEGG" id="dau:Daud_2028"/>
<reference evidence="7 8" key="2">
    <citation type="journal article" date="2008" name="Science">
        <title>Environmental genomics reveals a single-species ecosystem deep within Earth.</title>
        <authorList>
            <person name="Chivian D."/>
            <person name="Brodie E.L."/>
            <person name="Alm E.J."/>
            <person name="Culley D.E."/>
            <person name="Dehal P.S."/>
            <person name="Desantis T.Z."/>
            <person name="Gihring T.M."/>
            <person name="Lapidus A."/>
            <person name="Lin L.H."/>
            <person name="Lowry S.R."/>
            <person name="Moser D.P."/>
            <person name="Richardson P.M."/>
            <person name="Southam G."/>
            <person name="Wanger G."/>
            <person name="Pratt L.M."/>
            <person name="Andersen G.L."/>
            <person name="Hazen T.C."/>
            <person name="Brockman F.J."/>
            <person name="Arkin A.P."/>
            <person name="Onstott T.C."/>
        </authorList>
    </citation>
    <scope>NUCLEOTIDE SEQUENCE [LARGE SCALE GENOMIC DNA]</scope>
    <source>
        <strain evidence="7 8">MP104C</strain>
    </source>
</reference>
<evidence type="ECO:0000256" key="2">
    <source>
        <dbReference type="ARBA" id="ARBA00022553"/>
    </source>
</evidence>
<dbReference type="GO" id="GO:0003723">
    <property type="term" value="F:RNA binding"/>
    <property type="evidence" value="ECO:0007669"/>
    <property type="project" value="InterPro"/>
</dbReference>
<feature type="domain" description="ANTAR" evidence="6">
    <location>
        <begin position="126"/>
        <end position="187"/>
    </location>
</feature>
<evidence type="ECO:0000256" key="1">
    <source>
        <dbReference type="ARBA" id="ARBA00018672"/>
    </source>
</evidence>
<dbReference type="PROSITE" id="PS50921">
    <property type="entry name" value="ANTAR"/>
    <property type="match status" value="1"/>
</dbReference>
<dbReference type="HOGENOM" id="CLU_000445_65_0_9"/>
<dbReference type="PIRSF" id="PIRSF036382">
    <property type="entry name" value="RR_antiterm"/>
    <property type="match status" value="1"/>
</dbReference>
<dbReference type="STRING" id="477974.Daud_2028"/>
<dbReference type="Gene3D" id="1.10.10.10">
    <property type="entry name" value="Winged helix-like DNA-binding domain superfamily/Winged helix DNA-binding domain"/>
    <property type="match status" value="1"/>
</dbReference>
<evidence type="ECO:0000313" key="7">
    <source>
        <dbReference type="EMBL" id="ACA60518.1"/>
    </source>
</evidence>
<gene>
    <name evidence="7" type="ordered locus">Daud_2028</name>
</gene>
<dbReference type="Gene3D" id="3.40.50.2300">
    <property type="match status" value="1"/>
</dbReference>
<sequence>MALQERVILVDPDARGRTNIKGMLSQAEYLVIGEAEDGITALKMIRDRQPDLVLAEASLPGVNGLDLARIVHDDRLAPVILMSGVFGREMMARVREVRAAGFLPKPVDEVSLLTVVEVALAHYAEVMDLERKVMKLKEELDTRKVVERAKGILMSQLGLTEAEAFRRIQKQSMNRRLSMRAVAEAIILAHNV</sequence>
<proteinExistence type="predicted"/>
<dbReference type="SMART" id="SM00448">
    <property type="entry name" value="REC"/>
    <property type="match status" value="1"/>
</dbReference>
<dbReference type="InterPro" id="IPR005561">
    <property type="entry name" value="ANTAR"/>
</dbReference>
<comment type="caution">
    <text evidence="4">Lacks conserved residue(s) required for the propagation of feature annotation.</text>
</comment>
<evidence type="ECO:0000259" key="5">
    <source>
        <dbReference type="PROSITE" id="PS50110"/>
    </source>
</evidence>
<dbReference type="InterPro" id="IPR011006">
    <property type="entry name" value="CheY-like_superfamily"/>
</dbReference>
<dbReference type="Proteomes" id="UP000008544">
    <property type="component" value="Chromosome"/>
</dbReference>
<comment type="function">
    <text evidence="3">May play the central regulatory role in sporulation. It may be an element of the effector pathway responsible for the activation of sporulation genes in response to nutritional stress. Spo0A may act in concert with spo0H (a sigma factor) to control the expression of some genes that are critical to the sporulation process.</text>
</comment>
<evidence type="ECO:0000313" key="8">
    <source>
        <dbReference type="Proteomes" id="UP000008544"/>
    </source>
</evidence>
<dbReference type="OrthoDB" id="9808843at2"/>
<feature type="domain" description="Response regulatory" evidence="5">
    <location>
        <begin position="6"/>
        <end position="120"/>
    </location>
</feature>